<reference evidence="1" key="1">
    <citation type="submission" date="2017-06" db="EMBL/GenBank/DDBJ databases">
        <authorList>
            <person name="Assis F.L."/>
            <person name="Abrahao J.S."/>
            <person name="Silva L."/>
            <person name="Khalil J.B."/>
            <person name="Rodrigues R."/>
            <person name="Silva L.S."/>
            <person name="Boratto P."/>
            <person name="Andrade M."/>
            <person name="Kroon E.G."/>
            <person name="Ribeiro B."/>
            <person name="Bergier I."/>
            <person name="Seligmann H."/>
            <person name="Ghigo E."/>
            <person name="Colson P."/>
            <person name="Levasseur A."/>
            <person name="Raoult D."/>
            <person name="Scola B.L."/>
        </authorList>
    </citation>
    <scope>NUCLEOTIDE SEQUENCE</scope>
    <source>
        <strain evidence="1">Deep ocean</strain>
    </source>
</reference>
<dbReference type="EMBL" id="MF405918">
    <property type="protein sequence ID" value="QKU33986.1"/>
    <property type="molecule type" value="Genomic_DNA"/>
</dbReference>
<dbReference type="KEGG" id="vg:80517290"/>
<proteinExistence type="predicted"/>
<dbReference type="RefSeq" id="YP_010780599.1">
    <property type="nucleotide sequence ID" value="NC_075038.1"/>
</dbReference>
<dbReference type="GeneID" id="80517290"/>
<evidence type="ECO:0000313" key="1">
    <source>
        <dbReference type="EMBL" id="QKU33986.1"/>
    </source>
</evidence>
<organism evidence="1">
    <name type="scientific">Tupanvirus deep ocean</name>
    <dbReference type="NCBI Taxonomy" id="2126984"/>
    <lineage>
        <taxon>Viruses</taxon>
        <taxon>Varidnaviria</taxon>
        <taxon>Bamfordvirae</taxon>
        <taxon>Nucleocytoviricota</taxon>
        <taxon>Megaviricetes</taxon>
        <taxon>Imitervirales</taxon>
        <taxon>Mimiviridae</taxon>
        <taxon>Megamimivirinae</taxon>
        <taxon>Tupanvirus</taxon>
        <taxon>Tupanvirus altamarinense</taxon>
    </lineage>
</organism>
<protein>
    <submittedName>
        <fullName evidence="1">Uncharacterized protein</fullName>
    </submittedName>
</protein>
<sequence>MIIFFSFFFVKIDLYYLLNYKLLISPINNVRKICFYLLKRMCSAYSFDDIIIGIYDNENLAKKAKVKYIDFTSKCDPFKNQAYHDVNLEEDIEIQEIKVDLTNDHDFCYILIERAEGFGQVSNHYVYFSTSFKKLNEQGIKFIKNKEKDSWPSYLMWDMVKFNDVRYKNHMICFDENRTYQKILNTELNY</sequence>
<reference evidence="1" key="2">
    <citation type="journal article" date="2018" name="Nat. Commun.">
        <title>Tailed giant Tupanvirus possesses the most complete translational apparatus of the known virosphere.</title>
        <authorList>
            <person name="Abrahao J."/>
            <person name="Silva L."/>
            <person name="Silva L.S."/>
            <person name="Khalil J.Y.B."/>
            <person name="Rodrigues R."/>
            <person name="Arantes T."/>
            <person name="Assis F."/>
            <person name="Boratto P."/>
            <person name="Andrade M."/>
            <person name="Kroon E.G."/>
            <person name="Ribeiro B."/>
            <person name="Bergier I."/>
            <person name="Seligmann H."/>
            <person name="Ghigo E."/>
            <person name="Colson P."/>
            <person name="Levasseur A."/>
            <person name="Kroemer G."/>
            <person name="Raoult D."/>
            <person name="La Scola B."/>
        </authorList>
    </citation>
    <scope>NUCLEOTIDE SEQUENCE [LARGE SCALE GENOMIC DNA]</scope>
    <source>
        <strain evidence="1">Deep ocean</strain>
    </source>
</reference>
<name>A0A6N1NPM2_9VIRU</name>
<accession>A0A6N1NPM2</accession>